<feature type="transmembrane region" description="Helical" evidence="7">
    <location>
        <begin position="221"/>
        <end position="239"/>
    </location>
</feature>
<keyword evidence="5 7" id="KW-1133">Transmembrane helix</keyword>
<dbReference type="Pfam" id="PF02417">
    <property type="entry name" value="Chromate_transp"/>
    <property type="match status" value="2"/>
</dbReference>
<dbReference type="GO" id="GO:0005886">
    <property type="term" value="C:plasma membrane"/>
    <property type="evidence" value="ECO:0007669"/>
    <property type="project" value="UniProtKB-SubCell"/>
</dbReference>
<dbReference type="EMBL" id="FTOM01000001">
    <property type="protein sequence ID" value="SIS52571.1"/>
    <property type="molecule type" value="Genomic_DNA"/>
</dbReference>
<feature type="transmembrane region" description="Helical" evidence="7">
    <location>
        <begin position="365"/>
        <end position="383"/>
    </location>
</feature>
<dbReference type="PANTHER" id="PTHR33567:SF3">
    <property type="entry name" value="CHROMATE ION TRANSPORTER (EUROFUNG)"/>
    <property type="match status" value="1"/>
</dbReference>
<keyword evidence="3" id="KW-1003">Cell membrane</keyword>
<dbReference type="RefSeq" id="WP_076363164.1">
    <property type="nucleotide sequence ID" value="NZ_FTOM01000001.1"/>
</dbReference>
<protein>
    <submittedName>
        <fullName evidence="8">Chromate transporter</fullName>
    </submittedName>
</protein>
<comment type="similarity">
    <text evidence="2">Belongs to the chromate ion transporter (CHR) (TC 2.A.51) family.</text>
</comment>
<dbReference type="InterPro" id="IPR014047">
    <property type="entry name" value="Chr_Tranpt_l_chain"/>
</dbReference>
<feature type="transmembrane region" description="Helical" evidence="7">
    <location>
        <begin position="191"/>
        <end position="209"/>
    </location>
</feature>
<dbReference type="NCBIfam" id="TIGR00937">
    <property type="entry name" value="2A51"/>
    <property type="match status" value="1"/>
</dbReference>
<evidence type="ECO:0000256" key="1">
    <source>
        <dbReference type="ARBA" id="ARBA00004651"/>
    </source>
</evidence>
<dbReference type="InterPro" id="IPR003370">
    <property type="entry name" value="Chromate_transpt"/>
</dbReference>
<dbReference type="AlphaFoldDB" id="A0A1N7JTH8"/>
<dbReference type="STRING" id="407234.SAMN05421795_101316"/>
<evidence type="ECO:0000256" key="6">
    <source>
        <dbReference type="ARBA" id="ARBA00023136"/>
    </source>
</evidence>
<keyword evidence="4 7" id="KW-0812">Transmembrane</keyword>
<feature type="transmembrane region" description="Helical" evidence="7">
    <location>
        <begin position="339"/>
        <end position="358"/>
    </location>
</feature>
<feature type="transmembrane region" description="Helical" evidence="7">
    <location>
        <begin position="75"/>
        <end position="96"/>
    </location>
</feature>
<dbReference type="OrthoDB" id="8969999at2"/>
<evidence type="ECO:0000313" key="9">
    <source>
        <dbReference type="Proteomes" id="UP000186098"/>
    </source>
</evidence>
<feature type="transmembrane region" description="Helical" evidence="7">
    <location>
        <begin position="108"/>
        <end position="129"/>
    </location>
</feature>
<dbReference type="PIRSF" id="PIRSF004810">
    <property type="entry name" value="ChrA"/>
    <property type="match status" value="1"/>
</dbReference>
<feature type="transmembrane region" description="Helical" evidence="7">
    <location>
        <begin position="251"/>
        <end position="274"/>
    </location>
</feature>
<accession>A0A1N7JTH8</accession>
<reference evidence="9" key="1">
    <citation type="submission" date="2017-01" db="EMBL/GenBank/DDBJ databases">
        <authorList>
            <person name="Varghese N."/>
            <person name="Submissions S."/>
        </authorList>
    </citation>
    <scope>NUCLEOTIDE SEQUENCE [LARGE SCALE GENOMIC DNA]</scope>
    <source>
        <strain evidence="9">DSM 18714</strain>
    </source>
</reference>
<evidence type="ECO:0000256" key="7">
    <source>
        <dbReference type="SAM" id="Phobius"/>
    </source>
</evidence>
<comment type="subcellular location">
    <subcellularLocation>
        <location evidence="1">Cell membrane</location>
        <topology evidence="1">Multi-pass membrane protein</topology>
    </subcellularLocation>
</comment>
<proteinExistence type="inferred from homology"/>
<evidence type="ECO:0000313" key="8">
    <source>
        <dbReference type="EMBL" id="SIS52571.1"/>
    </source>
</evidence>
<name>A0A1N7JTH8_9RHOB</name>
<evidence type="ECO:0000256" key="3">
    <source>
        <dbReference type="ARBA" id="ARBA00022475"/>
    </source>
</evidence>
<dbReference type="PANTHER" id="PTHR33567">
    <property type="entry name" value="CHROMATE ION TRANSPORTER (EUROFUNG)"/>
    <property type="match status" value="1"/>
</dbReference>
<sequence length="384" mass="37505">MSPLPEIARAFGRLGLTSFGGPAAHMGYFRAEFVTRRGWLSETDFAALLAFCQFLPGPASSQLGFAIGWQRGGPLGALVAFAAFTAPSALAMALLAGGIGAAPPWAGAALAGLKITAVAVVAQAVWSMARGLVPDAAHAGIAALAAGLVLALPGAGGQMGAIALGLLAGLALARPTPPPRHEDRGRVPARATALVAGLALAGLAIWVLAAPQTLAARMAQAGALVFGGGHVVLPLLQATTADLPGITPPDFLAGYGAAQALPGPLFTFAAYLGALTQGGWGALVALAAIFAPGFLLLIAVWPFWARLAAQPPARAAIGGANAAMVGLLAAALADPLIPAAIHGPATAALALALAAALISGRLGPLGAVLIGSGGGLALAAAGLS</sequence>
<evidence type="ECO:0000256" key="2">
    <source>
        <dbReference type="ARBA" id="ARBA00005262"/>
    </source>
</evidence>
<evidence type="ECO:0000256" key="4">
    <source>
        <dbReference type="ARBA" id="ARBA00022692"/>
    </source>
</evidence>
<gene>
    <name evidence="8" type="ORF">SAMN05421795_101316</name>
</gene>
<evidence type="ECO:0000256" key="5">
    <source>
        <dbReference type="ARBA" id="ARBA00022989"/>
    </source>
</evidence>
<dbReference type="GO" id="GO:0015109">
    <property type="term" value="F:chromate transmembrane transporter activity"/>
    <property type="evidence" value="ECO:0007669"/>
    <property type="project" value="InterPro"/>
</dbReference>
<organism evidence="8 9">
    <name type="scientific">Phaeovulum vinaykumarii</name>
    <dbReference type="NCBI Taxonomy" id="407234"/>
    <lineage>
        <taxon>Bacteria</taxon>
        <taxon>Pseudomonadati</taxon>
        <taxon>Pseudomonadota</taxon>
        <taxon>Alphaproteobacteria</taxon>
        <taxon>Rhodobacterales</taxon>
        <taxon>Paracoccaceae</taxon>
        <taxon>Phaeovulum</taxon>
    </lineage>
</organism>
<dbReference type="Proteomes" id="UP000186098">
    <property type="component" value="Unassembled WGS sequence"/>
</dbReference>
<feature type="transmembrane region" description="Helical" evidence="7">
    <location>
        <begin position="280"/>
        <end position="303"/>
    </location>
</feature>
<keyword evidence="6 7" id="KW-0472">Membrane</keyword>
<keyword evidence="9" id="KW-1185">Reference proteome</keyword>
<feature type="transmembrane region" description="Helical" evidence="7">
    <location>
        <begin position="141"/>
        <end position="170"/>
    </location>
</feature>